<sequence>MKRVTSLLLCAALAWPAPVALRAQPAATPRPGRPTLPPPAGAPLAIDPSADPLLRLSRQTGDLADFRALVAGAVARYPLIAEAEAQRAEAEAARTEARSLRYPTVDVNIGSQRVLAREFDNDPNNIDNIVERSRRTQRTDAILNAEQVLFDFGATSRRISAARSRLEAAALGVDSAVDRVALRAIGAWYEVHSYRALVGLTEAFAEGQAETRAAIEQRIAQGVTASGDLARVDSYQASAASRLARFRRQLAGAETRFREFFGAPAPAGLARAPAPPGPALSAEAVRELALRTPDVRAAELVAQATRTEVRAVRAEQLPRVTAGLDAGRYGVFETERDYDIRARLGVRHRISLGAGARTDQARARAEGAEARARTAREEALREAEIARADIETLQRQLGALEEAYLASRRSRDVLAERFRVARGSLFDLIEAEDALFETATAYLLALAELDTARYILLSRTGQLVTALDLPRPEPAPRPEWRLRP</sequence>
<dbReference type="GO" id="GO:0015288">
    <property type="term" value="F:porin activity"/>
    <property type="evidence" value="ECO:0007669"/>
    <property type="project" value="TreeGrafter"/>
</dbReference>
<dbReference type="GO" id="GO:0015562">
    <property type="term" value="F:efflux transmembrane transporter activity"/>
    <property type="evidence" value="ECO:0007669"/>
    <property type="project" value="InterPro"/>
</dbReference>
<dbReference type="GO" id="GO:1990281">
    <property type="term" value="C:efflux pump complex"/>
    <property type="evidence" value="ECO:0007669"/>
    <property type="project" value="TreeGrafter"/>
</dbReference>
<dbReference type="InterPro" id="IPR003423">
    <property type="entry name" value="OMP_efflux"/>
</dbReference>
<keyword evidence="5" id="KW-0812">Transmembrane</keyword>
<organism evidence="10">
    <name type="scientific">uncultured Sphingomonadaceae bacterium</name>
    <dbReference type="NCBI Taxonomy" id="169976"/>
    <lineage>
        <taxon>Bacteria</taxon>
        <taxon>Pseudomonadati</taxon>
        <taxon>Pseudomonadota</taxon>
        <taxon>Alphaproteobacteria</taxon>
        <taxon>Sphingomonadales</taxon>
        <taxon>Sphingomonadaceae</taxon>
        <taxon>environmental samples</taxon>
    </lineage>
</organism>
<keyword evidence="7" id="KW-0998">Cell outer membrane</keyword>
<dbReference type="EMBL" id="CADCVW010000078">
    <property type="protein sequence ID" value="CAA9510317.1"/>
    <property type="molecule type" value="Genomic_DNA"/>
</dbReference>
<proteinExistence type="inferred from homology"/>
<keyword evidence="6" id="KW-0472">Membrane</keyword>
<evidence type="ECO:0000256" key="1">
    <source>
        <dbReference type="ARBA" id="ARBA00004442"/>
    </source>
</evidence>
<dbReference type="GO" id="GO:0009279">
    <property type="term" value="C:cell outer membrane"/>
    <property type="evidence" value="ECO:0007669"/>
    <property type="project" value="UniProtKB-SubCell"/>
</dbReference>
<evidence type="ECO:0000256" key="9">
    <source>
        <dbReference type="SAM" id="SignalP"/>
    </source>
</evidence>
<dbReference type="InterPro" id="IPR051906">
    <property type="entry name" value="TolC-like"/>
</dbReference>
<protein>
    <submittedName>
        <fullName evidence="10">Uncharacterized protein</fullName>
    </submittedName>
</protein>
<keyword evidence="9" id="KW-0732">Signal</keyword>
<keyword evidence="8" id="KW-0175">Coiled coil</keyword>
<evidence type="ECO:0000256" key="5">
    <source>
        <dbReference type="ARBA" id="ARBA00022692"/>
    </source>
</evidence>
<dbReference type="Pfam" id="PF02321">
    <property type="entry name" value="OEP"/>
    <property type="match status" value="2"/>
</dbReference>
<comment type="similarity">
    <text evidence="2">Belongs to the outer membrane factor (OMF) (TC 1.B.17) family.</text>
</comment>
<accession>A0A6J4T0Z8</accession>
<comment type="subcellular location">
    <subcellularLocation>
        <location evidence="1">Cell outer membrane</location>
    </subcellularLocation>
</comment>
<evidence type="ECO:0000256" key="2">
    <source>
        <dbReference type="ARBA" id="ARBA00007613"/>
    </source>
</evidence>
<evidence type="ECO:0000256" key="4">
    <source>
        <dbReference type="ARBA" id="ARBA00022452"/>
    </source>
</evidence>
<reference evidence="10" key="1">
    <citation type="submission" date="2020-02" db="EMBL/GenBank/DDBJ databases">
        <authorList>
            <person name="Meier V. D."/>
        </authorList>
    </citation>
    <scope>NUCLEOTIDE SEQUENCE</scope>
    <source>
        <strain evidence="10">AVDCRST_MAG39</strain>
    </source>
</reference>
<evidence type="ECO:0000256" key="6">
    <source>
        <dbReference type="ARBA" id="ARBA00023136"/>
    </source>
</evidence>
<keyword evidence="4" id="KW-1134">Transmembrane beta strand</keyword>
<feature type="signal peptide" evidence="9">
    <location>
        <begin position="1"/>
        <end position="22"/>
    </location>
</feature>
<dbReference type="SUPFAM" id="SSF56954">
    <property type="entry name" value="Outer membrane efflux proteins (OEP)"/>
    <property type="match status" value="1"/>
</dbReference>
<evidence type="ECO:0000256" key="7">
    <source>
        <dbReference type="ARBA" id="ARBA00023237"/>
    </source>
</evidence>
<feature type="chain" id="PRO_5026740931" evidence="9">
    <location>
        <begin position="23"/>
        <end position="484"/>
    </location>
</feature>
<dbReference type="Gene3D" id="1.20.1600.10">
    <property type="entry name" value="Outer membrane efflux proteins (OEP)"/>
    <property type="match status" value="1"/>
</dbReference>
<evidence type="ECO:0000313" key="10">
    <source>
        <dbReference type="EMBL" id="CAA9510317.1"/>
    </source>
</evidence>
<name>A0A6J4T0Z8_9SPHN</name>
<keyword evidence="3" id="KW-0813">Transport</keyword>
<dbReference type="PANTHER" id="PTHR30026:SF22">
    <property type="entry name" value="OUTER MEMBRANE EFFLUX PROTEIN"/>
    <property type="match status" value="1"/>
</dbReference>
<dbReference type="AlphaFoldDB" id="A0A6J4T0Z8"/>
<evidence type="ECO:0000256" key="3">
    <source>
        <dbReference type="ARBA" id="ARBA00022448"/>
    </source>
</evidence>
<gene>
    <name evidence="10" type="ORF">AVDCRST_MAG39-1975</name>
</gene>
<feature type="coiled-coil region" evidence="8">
    <location>
        <begin position="358"/>
        <end position="403"/>
    </location>
</feature>
<evidence type="ECO:0000256" key="8">
    <source>
        <dbReference type="SAM" id="Coils"/>
    </source>
</evidence>
<dbReference type="PANTHER" id="PTHR30026">
    <property type="entry name" value="OUTER MEMBRANE PROTEIN TOLC"/>
    <property type="match status" value="1"/>
</dbReference>